<gene>
    <name evidence="1" type="ORF">F5876DRAFT_78228</name>
</gene>
<comment type="caution">
    <text evidence="1">The sequence shown here is derived from an EMBL/GenBank/DDBJ whole genome shotgun (WGS) entry which is preliminary data.</text>
</comment>
<evidence type="ECO:0000313" key="2">
    <source>
        <dbReference type="Proteomes" id="UP001163835"/>
    </source>
</evidence>
<accession>A0ACC1TX78</accession>
<keyword evidence="2" id="KW-1185">Reference proteome</keyword>
<sequence>MRLSTSVSVAVFATLVMAAPSPARGDSLAAANDASSPGAWKSSILRGSGSMKDVLRIHQLTISNYDTSFGRGDSSGFAESEDPALSSLSSLHGKQEMLYKPQPRRSIRRQINAARKDSTATVLIYDSEGIYCAIGRLDAPIPPLMHDPNGITEKELNTLTSSDSSSTFHNLHDDRRASADLFFVPSEGAPARAHLAATTRSPSFFCAFALLIISITVEVTTLSSFLSAYLDVTVAAIALLALFYMCYSIYSAVGFYIQFGLTCLRTDLQDIQGHYNLCQVTSTSNENSDDPELEATSMKGFWVAEIVSPVTNKAEIVGCISLGDPPPPPFTSGPGTTELRRMIVSPYHRRRGIARALIEACEVHATTSKHKLTAIVLRTTFHQPHARQLYTRLGYKIVLEKDLRFGNDNVHVFLYRKDLLTSK</sequence>
<dbReference type="Proteomes" id="UP001163835">
    <property type="component" value="Unassembled WGS sequence"/>
</dbReference>
<reference evidence="1" key="1">
    <citation type="submission" date="2022-09" db="EMBL/GenBank/DDBJ databases">
        <title>A Global Phylogenomic Analysis of the Shiitake Genus Lentinula.</title>
        <authorList>
            <consortium name="DOE Joint Genome Institute"/>
            <person name="Sierra-Patev S."/>
            <person name="Min B."/>
            <person name="Naranjo-Ortiz M."/>
            <person name="Looney B."/>
            <person name="Konkel Z."/>
            <person name="Slot J.C."/>
            <person name="Sakamoto Y."/>
            <person name="Steenwyk J.L."/>
            <person name="Rokas A."/>
            <person name="Carro J."/>
            <person name="Camarero S."/>
            <person name="Ferreira P."/>
            <person name="Molpeceres G."/>
            <person name="Ruiz-Duenas F.J."/>
            <person name="Serrano A."/>
            <person name="Henrissat B."/>
            <person name="Drula E."/>
            <person name="Hughes K.W."/>
            <person name="Mata J.L."/>
            <person name="Ishikawa N.K."/>
            <person name="Vargas-Isla R."/>
            <person name="Ushijima S."/>
            <person name="Smith C.A."/>
            <person name="Ahrendt S."/>
            <person name="Andreopoulos W."/>
            <person name="He G."/>
            <person name="Labutti K."/>
            <person name="Lipzen A."/>
            <person name="Ng V."/>
            <person name="Riley R."/>
            <person name="Sandor L."/>
            <person name="Barry K."/>
            <person name="Martinez A.T."/>
            <person name="Xiao Y."/>
            <person name="Gibbons J.G."/>
            <person name="Terashima K."/>
            <person name="Grigoriev I.V."/>
            <person name="Hibbett D.S."/>
        </authorList>
    </citation>
    <scope>NUCLEOTIDE SEQUENCE</scope>
    <source>
        <strain evidence="1">TMI1499</strain>
    </source>
</reference>
<organism evidence="1 2">
    <name type="scientific">Lentinula aff. lateritia</name>
    <dbReference type="NCBI Taxonomy" id="2804960"/>
    <lineage>
        <taxon>Eukaryota</taxon>
        <taxon>Fungi</taxon>
        <taxon>Dikarya</taxon>
        <taxon>Basidiomycota</taxon>
        <taxon>Agaricomycotina</taxon>
        <taxon>Agaricomycetes</taxon>
        <taxon>Agaricomycetidae</taxon>
        <taxon>Agaricales</taxon>
        <taxon>Marasmiineae</taxon>
        <taxon>Omphalotaceae</taxon>
        <taxon>Lentinula</taxon>
    </lineage>
</organism>
<proteinExistence type="predicted"/>
<name>A0ACC1TX78_9AGAR</name>
<dbReference type="EMBL" id="MU795187">
    <property type="protein sequence ID" value="KAJ3808956.1"/>
    <property type="molecule type" value="Genomic_DNA"/>
</dbReference>
<protein>
    <submittedName>
        <fullName evidence="1">Uncharacterized protein</fullName>
    </submittedName>
</protein>
<evidence type="ECO:0000313" key="1">
    <source>
        <dbReference type="EMBL" id="KAJ3808956.1"/>
    </source>
</evidence>